<keyword evidence="4" id="KW-1185">Reference proteome</keyword>
<evidence type="ECO:0000313" key="3">
    <source>
        <dbReference type="EMBL" id="KAI5419781.1"/>
    </source>
</evidence>
<dbReference type="Proteomes" id="UP001058974">
    <property type="component" value="Chromosome 4"/>
</dbReference>
<dbReference type="PANTHER" id="PTHR33223">
    <property type="entry name" value="CCHC-TYPE DOMAIN-CONTAINING PROTEIN"/>
    <property type="match status" value="1"/>
</dbReference>
<comment type="caution">
    <text evidence="3">The sequence shown here is derived from an EMBL/GenBank/DDBJ whole genome shotgun (WGS) entry which is preliminary data.</text>
</comment>
<keyword evidence="1" id="KW-0175">Coiled coil</keyword>
<gene>
    <name evidence="3" type="ORF">KIW84_043805</name>
</gene>
<proteinExistence type="predicted"/>
<evidence type="ECO:0000259" key="2">
    <source>
        <dbReference type="Pfam" id="PF03732"/>
    </source>
</evidence>
<evidence type="ECO:0000313" key="4">
    <source>
        <dbReference type="Proteomes" id="UP001058974"/>
    </source>
</evidence>
<feature type="domain" description="Retrotransposon gag" evidence="2">
    <location>
        <begin position="208"/>
        <end position="259"/>
    </location>
</feature>
<accession>A0A9D5AUJ9</accession>
<protein>
    <recommendedName>
        <fullName evidence="2">Retrotransposon gag domain-containing protein</fullName>
    </recommendedName>
</protein>
<name>A0A9D5AUJ9_PEA</name>
<dbReference type="EMBL" id="JAMSHJ010000004">
    <property type="protein sequence ID" value="KAI5419781.1"/>
    <property type="molecule type" value="Genomic_DNA"/>
</dbReference>
<evidence type="ECO:0000256" key="1">
    <source>
        <dbReference type="SAM" id="Coils"/>
    </source>
</evidence>
<organism evidence="3 4">
    <name type="scientific">Pisum sativum</name>
    <name type="common">Garden pea</name>
    <name type="synonym">Lathyrus oleraceus</name>
    <dbReference type="NCBI Taxonomy" id="3888"/>
    <lineage>
        <taxon>Eukaryota</taxon>
        <taxon>Viridiplantae</taxon>
        <taxon>Streptophyta</taxon>
        <taxon>Embryophyta</taxon>
        <taxon>Tracheophyta</taxon>
        <taxon>Spermatophyta</taxon>
        <taxon>Magnoliopsida</taxon>
        <taxon>eudicotyledons</taxon>
        <taxon>Gunneridae</taxon>
        <taxon>Pentapetalae</taxon>
        <taxon>rosids</taxon>
        <taxon>fabids</taxon>
        <taxon>Fabales</taxon>
        <taxon>Fabaceae</taxon>
        <taxon>Papilionoideae</taxon>
        <taxon>50 kb inversion clade</taxon>
        <taxon>NPAAA clade</taxon>
        <taxon>Hologalegina</taxon>
        <taxon>IRL clade</taxon>
        <taxon>Fabeae</taxon>
        <taxon>Lathyrus</taxon>
    </lineage>
</organism>
<dbReference type="InterPro" id="IPR005162">
    <property type="entry name" value="Retrotrans_gag_dom"/>
</dbReference>
<reference evidence="3 4" key="1">
    <citation type="journal article" date="2022" name="Nat. Genet.">
        <title>Improved pea reference genome and pan-genome highlight genomic features and evolutionary characteristics.</title>
        <authorList>
            <person name="Yang T."/>
            <person name="Liu R."/>
            <person name="Luo Y."/>
            <person name="Hu S."/>
            <person name="Wang D."/>
            <person name="Wang C."/>
            <person name="Pandey M.K."/>
            <person name="Ge S."/>
            <person name="Xu Q."/>
            <person name="Li N."/>
            <person name="Li G."/>
            <person name="Huang Y."/>
            <person name="Saxena R.K."/>
            <person name="Ji Y."/>
            <person name="Li M."/>
            <person name="Yan X."/>
            <person name="He Y."/>
            <person name="Liu Y."/>
            <person name="Wang X."/>
            <person name="Xiang C."/>
            <person name="Varshney R.K."/>
            <person name="Ding H."/>
            <person name="Gao S."/>
            <person name="Zong X."/>
        </authorList>
    </citation>
    <scope>NUCLEOTIDE SEQUENCE [LARGE SCALE GENOMIC DNA]</scope>
    <source>
        <strain evidence="3 4">cv. Zhongwan 6</strain>
    </source>
</reference>
<feature type="coiled-coil region" evidence="1">
    <location>
        <begin position="3"/>
        <end position="37"/>
    </location>
</feature>
<sequence length="363" mass="41069">MTLEQLEANQDSMRTDIDSMQAKMDRLLETMLLLAQKEKDAETNAETRKVAAQFGSPSLSIPEVTNLDGNPAQPRGGPIPIPIPMVNVNPHEHSATSARHRSMMGDKDPYDAFFMPQPTKPVIGGFPDPAIDRLHALEEKFKSLEVHTTPGLEVVNMCLVPGLVIPQKFKVPNFDKYKGMSCPRTHLRAYCRKMAAHISNDQLLIHYFQDRLSGASLEWYMQLERGQVQSWRDLAEVFLRHYQYNTDLAPNRTQLQDMTVAGYSLPLEILTKSKIRSGVGTATGATVFSGETSSSGENCRHGNLNQMERSIYQSKEEVVYITLIPCTSTLDLYKWRNQSWKYDGVHHELHVFAKLKAQIKCLY</sequence>
<dbReference type="Gramene" id="Psat04G0380500-T1">
    <property type="protein sequence ID" value="KAI5419781.1"/>
    <property type="gene ID" value="KIW84_043805"/>
</dbReference>
<dbReference type="PANTHER" id="PTHR33223:SF8">
    <property type="entry name" value="OS04G0172440 PROTEIN"/>
    <property type="match status" value="1"/>
</dbReference>
<dbReference type="AlphaFoldDB" id="A0A9D5AUJ9"/>
<dbReference type="Pfam" id="PF03732">
    <property type="entry name" value="Retrotrans_gag"/>
    <property type="match status" value="1"/>
</dbReference>